<dbReference type="Pfam" id="PF05378">
    <property type="entry name" value="Hydant_A_N"/>
    <property type="match status" value="1"/>
</dbReference>
<dbReference type="SUPFAM" id="SSF53067">
    <property type="entry name" value="Actin-like ATPase domain"/>
    <property type="match status" value="1"/>
</dbReference>
<comment type="caution">
    <text evidence="6">The sequence shown here is derived from an EMBL/GenBank/DDBJ whole genome shotgun (WGS) entry which is preliminary data.</text>
</comment>
<comment type="similarity">
    <text evidence="1">Belongs to the oxoprolinase family.</text>
</comment>
<dbReference type="GO" id="GO:0005829">
    <property type="term" value="C:cytosol"/>
    <property type="evidence" value="ECO:0007669"/>
    <property type="project" value="TreeGrafter"/>
</dbReference>
<accession>A0A931BT52</accession>
<name>A0A931BT52_9HYPH</name>
<dbReference type="InterPro" id="IPR003692">
    <property type="entry name" value="Hydantoinase_B"/>
</dbReference>
<reference evidence="6" key="1">
    <citation type="submission" date="2020-11" db="EMBL/GenBank/DDBJ databases">
        <authorList>
            <person name="Kim M.K."/>
        </authorList>
    </citation>
    <scope>NUCLEOTIDE SEQUENCE</scope>
    <source>
        <strain evidence="6">BT350</strain>
    </source>
</reference>
<dbReference type="Pfam" id="PF02538">
    <property type="entry name" value="Hydantoinase_B"/>
    <property type="match status" value="1"/>
</dbReference>
<dbReference type="InterPro" id="IPR049517">
    <property type="entry name" value="ACX-like_C"/>
</dbReference>
<dbReference type="PANTHER" id="PTHR11365">
    <property type="entry name" value="5-OXOPROLINASE RELATED"/>
    <property type="match status" value="1"/>
</dbReference>
<dbReference type="Pfam" id="PF01968">
    <property type="entry name" value="Hydantoinase_A"/>
    <property type="match status" value="1"/>
</dbReference>
<feature type="domain" description="Acetophenone carboxylase-like C-terminal" evidence="5">
    <location>
        <begin position="519"/>
        <end position="685"/>
    </location>
</feature>
<feature type="domain" description="Hydantoinase/oxoprolinase N-terminal" evidence="4">
    <location>
        <begin position="8"/>
        <end position="186"/>
    </location>
</feature>
<keyword evidence="7" id="KW-1185">Reference proteome</keyword>
<dbReference type="GO" id="GO:0006749">
    <property type="term" value="P:glutathione metabolic process"/>
    <property type="evidence" value="ECO:0007669"/>
    <property type="project" value="TreeGrafter"/>
</dbReference>
<evidence type="ECO:0000256" key="1">
    <source>
        <dbReference type="ARBA" id="ARBA00010403"/>
    </source>
</evidence>
<evidence type="ECO:0000259" key="2">
    <source>
        <dbReference type="Pfam" id="PF01968"/>
    </source>
</evidence>
<sequence length="1286" mass="137457">MQPGTRWRIGFDIGGTFTDFILYDGAEESVRLHKQLTTPHDPSIAALAGLAELVDMAGIGLAEIHEIVHGTTLVTNAVIERKGAKLGLLTTQGFRDILEMGTEQRYDIYDLFLGYPQPFVSRELRLEIPERIDRDGRIVTALDRDSVRRSLQALLETGVEAVAVCLLNAYRNPEHERIVGEIARSEFPELSVSLSSEVVAELWEYQRCVTTCANAYVQPLMDRYLKRLERELSNRGFRGALRLMHSAGGLVSPETARAFPIRLLESGPAGGGLATALFGSLAGKEDVISFDMGGTTAKACMIEGGRTEIAPMLEAGRVHRFTKGSGLPIKAPVIDMIEIGAGGGSIAAIDEVGLLKVGPHSAGSDPGPACYAMGGTKPTVTDANLILGYYDPGFFLGGRMSLDVGASERAIATVAKPLGLSVAEAAWGIHKVVVESMAAAARVHLVEKGKDPRNYAMVGFGGAGPAHATDVARALGVREVIIPPASGAASALGFLAAPLSFELVRSHPVEFSQGFDATATNAVLAELEAEGRERLTEAGVAPAAITVERIADMRLVGQMHDIAVELPAGQIDGGRLDAIQKAFAKAYAARYTSVYEGARIEAINFRVRCVAPAPKLSLRGATGGGDRDTLIKGHRRAWFEGGYVETPVYDRYALSRGDSIQGPAIIEEREATTVIAPPDSLTVDDSLNLRIAVGQVSASSAMIPAELPLQEAVARIEADPISLEIMWSRLVNVVEEMWLTVCRTAFSLVISESQDFACELLDPDGETLAHSPRAMPVFNLTLPLAVKALLARYPAETLKPGDVLITNDPWLCAGHLFDIAVVTPVFRDGKVVGLMGTVGHVSDIGGTRDSLRAREIYEEGFQIPPMKLFEEGRPNETLFRLFAENVRNAEQVLGDLHSFVAANAIGAERLLAFMADYGMHDVRALATVVQSRSEKAMRDAISAIPDGVYTAEVWNNPLGEPMRYPLKLTVSGSEIELDFEGAPPQLAQGGLNSTLNYTAAHATYPLKCMLTPNVRGNAGCYRAFTVKAPEGSILNCRRPAAVNLRTRTGWYLAPNIFRALAQAAPDKVQAFTGLPIAANVYGQDRAGKTYSDLLFTGGGQGASAHGDGKSGLLWPTSAANTSIELFEARVPVLVIEKAYIPDSGGAGRHRGGLGQRVRVRKLDDDGLPTLFSVYPEGVGNPSPGLFGGQAGSEARGRVVDPVGRVVHDCGTGDLVQITRTDEVVEIILAGGAGYGDPRERSRPAVELDLRLGLVTPEGAARDYGFDTEISRPSVAQKTPEDADLIA</sequence>
<dbReference type="GO" id="GO:0017168">
    <property type="term" value="F:5-oxoprolinase (ATP-hydrolyzing) activity"/>
    <property type="evidence" value="ECO:0007669"/>
    <property type="project" value="TreeGrafter"/>
</dbReference>
<gene>
    <name evidence="6" type="ORF">I2H38_17840</name>
</gene>
<feature type="domain" description="Hydantoinase B/oxoprolinase" evidence="3">
    <location>
        <begin position="719"/>
        <end position="1237"/>
    </location>
</feature>
<proteinExistence type="inferred from homology"/>
<evidence type="ECO:0000313" key="6">
    <source>
        <dbReference type="EMBL" id="MBF9235239.1"/>
    </source>
</evidence>
<dbReference type="InterPro" id="IPR008040">
    <property type="entry name" value="Hydant_A_N"/>
</dbReference>
<evidence type="ECO:0000259" key="3">
    <source>
        <dbReference type="Pfam" id="PF02538"/>
    </source>
</evidence>
<dbReference type="InterPro" id="IPR043129">
    <property type="entry name" value="ATPase_NBD"/>
</dbReference>
<protein>
    <submittedName>
        <fullName evidence="6">Hydantoinase B/oxoprolinase family protein</fullName>
    </submittedName>
</protein>
<evidence type="ECO:0000259" key="5">
    <source>
        <dbReference type="Pfam" id="PF19278"/>
    </source>
</evidence>
<evidence type="ECO:0000259" key="4">
    <source>
        <dbReference type="Pfam" id="PF05378"/>
    </source>
</evidence>
<dbReference type="Proteomes" id="UP000599312">
    <property type="component" value="Unassembled WGS sequence"/>
</dbReference>
<dbReference type="Pfam" id="PF19278">
    <property type="entry name" value="Hydant_A_C"/>
    <property type="match status" value="1"/>
</dbReference>
<dbReference type="InterPro" id="IPR045079">
    <property type="entry name" value="Oxoprolinase-like"/>
</dbReference>
<feature type="domain" description="Hydantoinase A/oxoprolinase" evidence="2">
    <location>
        <begin position="207"/>
        <end position="500"/>
    </location>
</feature>
<dbReference type="InterPro" id="IPR002821">
    <property type="entry name" value="Hydantoinase_A"/>
</dbReference>
<dbReference type="EMBL" id="JADQDO010000011">
    <property type="protein sequence ID" value="MBF9235239.1"/>
    <property type="molecule type" value="Genomic_DNA"/>
</dbReference>
<dbReference type="PANTHER" id="PTHR11365:SF23">
    <property type="entry name" value="HYPOTHETICAL 5-OXOPROLINASE (EUROFUNG)-RELATED"/>
    <property type="match status" value="1"/>
</dbReference>
<evidence type="ECO:0000313" key="7">
    <source>
        <dbReference type="Proteomes" id="UP000599312"/>
    </source>
</evidence>
<organism evidence="6 7">
    <name type="scientific">Microvirga alba</name>
    <dbReference type="NCBI Taxonomy" id="2791025"/>
    <lineage>
        <taxon>Bacteria</taxon>
        <taxon>Pseudomonadati</taxon>
        <taxon>Pseudomonadota</taxon>
        <taxon>Alphaproteobacteria</taxon>
        <taxon>Hyphomicrobiales</taxon>
        <taxon>Methylobacteriaceae</taxon>
        <taxon>Microvirga</taxon>
    </lineage>
</organism>